<proteinExistence type="inferred from homology"/>
<gene>
    <name evidence="3" type="ORF">SAMN04487968_105200</name>
</gene>
<comment type="similarity">
    <text evidence="1">Belongs to the FlgD family.</text>
</comment>
<dbReference type="AlphaFoldDB" id="A0A1I1II96"/>
<organism evidence="3 4">
    <name type="scientific">Nocardioides terrae</name>
    <dbReference type="NCBI Taxonomy" id="574651"/>
    <lineage>
        <taxon>Bacteria</taxon>
        <taxon>Bacillati</taxon>
        <taxon>Actinomycetota</taxon>
        <taxon>Actinomycetes</taxon>
        <taxon>Propionibacteriales</taxon>
        <taxon>Nocardioidaceae</taxon>
        <taxon>Nocardioides</taxon>
    </lineage>
</organism>
<dbReference type="GO" id="GO:0044781">
    <property type="term" value="P:bacterial-type flagellum organization"/>
    <property type="evidence" value="ECO:0007669"/>
    <property type="project" value="UniProtKB-KW"/>
</dbReference>
<dbReference type="Proteomes" id="UP000198832">
    <property type="component" value="Unassembled WGS sequence"/>
</dbReference>
<evidence type="ECO:0000256" key="1">
    <source>
        <dbReference type="ARBA" id="ARBA00010577"/>
    </source>
</evidence>
<keyword evidence="2" id="KW-1005">Bacterial flagellum biogenesis</keyword>
<dbReference type="Pfam" id="PF03963">
    <property type="entry name" value="FlgD"/>
    <property type="match status" value="1"/>
</dbReference>
<name>A0A1I1II96_9ACTN</name>
<keyword evidence="4" id="KW-1185">Reference proteome</keyword>
<dbReference type="RefSeq" id="WP_091122661.1">
    <property type="nucleotide sequence ID" value="NZ_FOLB01000005.1"/>
</dbReference>
<keyword evidence="3" id="KW-0966">Cell projection</keyword>
<reference evidence="3 4" key="1">
    <citation type="submission" date="2016-10" db="EMBL/GenBank/DDBJ databases">
        <authorList>
            <person name="de Groot N.N."/>
        </authorList>
    </citation>
    <scope>NUCLEOTIDE SEQUENCE [LARGE SCALE GENOMIC DNA]</scope>
    <source>
        <strain evidence="3 4">CGMCC 1.7056</strain>
    </source>
</reference>
<keyword evidence="3" id="KW-0969">Cilium</keyword>
<evidence type="ECO:0000313" key="4">
    <source>
        <dbReference type="Proteomes" id="UP000198832"/>
    </source>
</evidence>
<keyword evidence="3" id="KW-0282">Flagellum</keyword>
<dbReference type="EMBL" id="FOLB01000005">
    <property type="protein sequence ID" value="SFC32950.1"/>
    <property type="molecule type" value="Genomic_DNA"/>
</dbReference>
<dbReference type="InterPro" id="IPR005648">
    <property type="entry name" value="FlgD"/>
</dbReference>
<evidence type="ECO:0000313" key="3">
    <source>
        <dbReference type="EMBL" id="SFC32950.1"/>
    </source>
</evidence>
<protein>
    <submittedName>
        <fullName evidence="3">Flagellar basal-body rod modification protein FlgD</fullName>
    </submittedName>
</protein>
<accession>A0A1I1II96</accession>
<dbReference type="OrthoDB" id="9785233at2"/>
<dbReference type="STRING" id="574651.SAMN04487968_105200"/>
<sequence length="155" mass="15605">MSVTATESVNPGLLAMAGSPADSAKGAADQDMFMQLLVAQLKYQDPMNPADTTQMMSQNAQYSALQEMQKVSAGMNQLLSAQLSFGAAGMLGQQVSYLDANGVSQSGVPSGVSFLPTGPVLTIDGADVPVSSITSVGTPSAALPAATSTSTSTPA</sequence>
<evidence type="ECO:0000256" key="2">
    <source>
        <dbReference type="ARBA" id="ARBA00022795"/>
    </source>
</evidence>